<dbReference type="GO" id="GO:0004066">
    <property type="term" value="F:asparagine synthase (glutamine-hydrolyzing) activity"/>
    <property type="evidence" value="ECO:0007669"/>
    <property type="project" value="UniProtKB-EC"/>
</dbReference>
<evidence type="ECO:0000313" key="12">
    <source>
        <dbReference type="Proteomes" id="UP000323393"/>
    </source>
</evidence>
<evidence type="ECO:0000256" key="1">
    <source>
        <dbReference type="ARBA" id="ARBA00005187"/>
    </source>
</evidence>
<dbReference type="InterPro" id="IPR029055">
    <property type="entry name" value="Ntn_hydrolases_N"/>
</dbReference>
<evidence type="ECO:0000256" key="7">
    <source>
        <dbReference type="ARBA" id="ARBA00022962"/>
    </source>
</evidence>
<evidence type="ECO:0000256" key="5">
    <source>
        <dbReference type="ARBA" id="ARBA00022840"/>
    </source>
</evidence>
<reference evidence="11 12" key="1">
    <citation type="submission" date="2019-08" db="EMBL/GenBank/DDBJ databases">
        <title>Bacillus genomes from the desert of Cuatro Cienegas, Coahuila.</title>
        <authorList>
            <person name="Olmedo-Alvarez G."/>
        </authorList>
    </citation>
    <scope>NUCLEOTIDE SEQUENCE [LARGE SCALE GENOMIC DNA]</scope>
    <source>
        <strain evidence="11 12">CH88_3T</strain>
    </source>
</reference>
<keyword evidence="6" id="KW-0061">Asparagine biosynthesis</keyword>
<evidence type="ECO:0000313" key="11">
    <source>
        <dbReference type="EMBL" id="TYS60087.1"/>
    </source>
</evidence>
<dbReference type="InterPro" id="IPR001962">
    <property type="entry name" value="Asn_synthase"/>
</dbReference>
<evidence type="ECO:0000256" key="2">
    <source>
        <dbReference type="ARBA" id="ARBA00005752"/>
    </source>
</evidence>
<dbReference type="GO" id="GO:0006529">
    <property type="term" value="P:asparagine biosynthetic process"/>
    <property type="evidence" value="ECO:0007669"/>
    <property type="project" value="UniProtKB-KW"/>
</dbReference>
<keyword evidence="4 9" id="KW-0547">Nucleotide-binding</keyword>
<feature type="domain" description="Glutamine amidotransferase type-2" evidence="10">
    <location>
        <begin position="2"/>
        <end position="217"/>
    </location>
</feature>
<dbReference type="Gene3D" id="3.60.20.10">
    <property type="entry name" value="Glutamine Phosphoribosylpyrophosphate, subunit 1, domain 1"/>
    <property type="match status" value="1"/>
</dbReference>
<dbReference type="InterPro" id="IPR017932">
    <property type="entry name" value="GATase_2_dom"/>
</dbReference>
<evidence type="ECO:0000256" key="8">
    <source>
        <dbReference type="ARBA" id="ARBA00048741"/>
    </source>
</evidence>
<sequence length="646" mass="75762">MSAIAGIYNYNKYPIQVDYINLLLKQLEEFPANSTNIFNDKNLFFMCHAQWITPESIGECLPYYDQEKRIAITSDAIIDNRDELFEKLNINTKIRDSIPDSQLILIGYTRWGEELPKYLIGEYAFMIWDEQNQKIFGARDFSGSRTLYYYENKNVFAFCTIMKPLLALPIIKKEIDEQWFAEYIAIPGMNDTVDTSITTYKHIKQVPPSHTISIEKGRIRVSRYNILSPLENLVLNSDEDYVEAFQEVFQSAITSRLRTFHNVGSHLSGGLDSGAVTSFAARKLQEERKLLHTFSYVPSTDFQDWTPRNRIANEKPFIESTVNHIGNIKDHYHDFNEVKPLEEIDDWLKIVEMPYKYFGNTHWIKGIFEKAYHNNLGVLLNGGRGNLSISWGPALYFYATLLKKMKWIHLLDELNKFSNNVGGNRLRLLPTITKIAFPTFSKNRKNFRSSNEGLFINPNLADRTKVYEKLQCHGMNVLQQHDDDDIYEKRKRHFEDLYAWNATGTLGTKLSLRYSLWKRDPTNDIRVIRFCLAIPESQYVKNGMDRALIRRATENYLPDTVRLNQRIRGAQGVDYIHRLTPDWDSFVEEVEQLKNNPILNEFINMRVLNKAFEKVRHGPRAEYSLDQDFWILMRSIIMHRYIKNYY</sequence>
<dbReference type="Pfam" id="PF13537">
    <property type="entry name" value="GATase_7"/>
    <property type="match status" value="1"/>
</dbReference>
<dbReference type="EMBL" id="VTEU01000002">
    <property type="protein sequence ID" value="TYS60087.1"/>
    <property type="molecule type" value="Genomic_DNA"/>
</dbReference>
<evidence type="ECO:0000259" key="10">
    <source>
        <dbReference type="PROSITE" id="PS51278"/>
    </source>
</evidence>
<dbReference type="Proteomes" id="UP000323393">
    <property type="component" value="Unassembled WGS sequence"/>
</dbReference>
<dbReference type="PANTHER" id="PTHR43284">
    <property type="entry name" value="ASPARAGINE SYNTHETASE (GLUTAMINE-HYDROLYZING)"/>
    <property type="match status" value="1"/>
</dbReference>
<organism evidence="11 12">
    <name type="scientific">Sutcliffiella horikoshii</name>
    <dbReference type="NCBI Taxonomy" id="79883"/>
    <lineage>
        <taxon>Bacteria</taxon>
        <taxon>Bacillati</taxon>
        <taxon>Bacillota</taxon>
        <taxon>Bacilli</taxon>
        <taxon>Bacillales</taxon>
        <taxon>Bacillaceae</taxon>
        <taxon>Sutcliffiella</taxon>
    </lineage>
</organism>
<keyword evidence="6" id="KW-0028">Amino-acid biosynthesis</keyword>
<dbReference type="EC" id="6.3.5.4" evidence="3"/>
<dbReference type="InterPro" id="IPR006426">
    <property type="entry name" value="Asn_synth_AEB"/>
</dbReference>
<dbReference type="PROSITE" id="PS51278">
    <property type="entry name" value="GATASE_TYPE_2"/>
    <property type="match status" value="1"/>
</dbReference>
<gene>
    <name evidence="11" type="ORF">FZC74_08035</name>
</gene>
<dbReference type="InterPro" id="IPR033738">
    <property type="entry name" value="AsnB_N"/>
</dbReference>
<dbReference type="AlphaFoldDB" id="A0AA94WRY6"/>
<name>A0AA94WRY6_9BACI</name>
<comment type="caution">
    <text evidence="11">The sequence shown here is derived from an EMBL/GenBank/DDBJ whole genome shotgun (WGS) entry which is preliminary data.</text>
</comment>
<feature type="binding site" evidence="9">
    <location>
        <position position="297"/>
    </location>
    <ligand>
        <name>ATP</name>
        <dbReference type="ChEBI" id="CHEBI:30616"/>
    </ligand>
</feature>
<dbReference type="PANTHER" id="PTHR43284:SF1">
    <property type="entry name" value="ASPARAGINE SYNTHETASE"/>
    <property type="match status" value="1"/>
</dbReference>
<protein>
    <recommendedName>
        <fullName evidence="3">asparagine synthase (glutamine-hydrolyzing)</fullName>
        <ecNumber evidence="3">6.3.5.4</ecNumber>
    </recommendedName>
</protein>
<dbReference type="InterPro" id="IPR051786">
    <property type="entry name" value="ASN_synthetase/amidase"/>
</dbReference>
<comment type="similarity">
    <text evidence="2">Belongs to the asparagine synthetase family.</text>
</comment>
<evidence type="ECO:0000256" key="4">
    <source>
        <dbReference type="ARBA" id="ARBA00022741"/>
    </source>
</evidence>
<accession>A0AA94WRY6</accession>
<comment type="pathway">
    <text evidence="1">Amino-acid biosynthesis; L-asparagine biosynthesis; L-asparagine from L-aspartate (L-Gln route): step 1/1.</text>
</comment>
<keyword evidence="5 9" id="KW-0067">ATP-binding</keyword>
<dbReference type="Gene3D" id="3.40.50.620">
    <property type="entry name" value="HUPs"/>
    <property type="match status" value="2"/>
</dbReference>
<keyword evidence="7" id="KW-0315">Glutamine amidotransferase</keyword>
<dbReference type="RefSeq" id="WP_148965540.1">
    <property type="nucleotide sequence ID" value="NZ_VTEU01000002.1"/>
</dbReference>
<comment type="catalytic activity">
    <reaction evidence="8">
        <text>L-aspartate + L-glutamine + ATP + H2O = L-asparagine + L-glutamate + AMP + diphosphate + H(+)</text>
        <dbReference type="Rhea" id="RHEA:12228"/>
        <dbReference type="ChEBI" id="CHEBI:15377"/>
        <dbReference type="ChEBI" id="CHEBI:15378"/>
        <dbReference type="ChEBI" id="CHEBI:29985"/>
        <dbReference type="ChEBI" id="CHEBI:29991"/>
        <dbReference type="ChEBI" id="CHEBI:30616"/>
        <dbReference type="ChEBI" id="CHEBI:33019"/>
        <dbReference type="ChEBI" id="CHEBI:58048"/>
        <dbReference type="ChEBI" id="CHEBI:58359"/>
        <dbReference type="ChEBI" id="CHEBI:456215"/>
        <dbReference type="EC" id="6.3.5.4"/>
    </reaction>
</comment>
<dbReference type="SUPFAM" id="SSF52402">
    <property type="entry name" value="Adenine nucleotide alpha hydrolases-like"/>
    <property type="match status" value="1"/>
</dbReference>
<dbReference type="GO" id="GO:0005524">
    <property type="term" value="F:ATP binding"/>
    <property type="evidence" value="ECO:0007669"/>
    <property type="project" value="UniProtKB-KW"/>
</dbReference>
<dbReference type="InterPro" id="IPR014729">
    <property type="entry name" value="Rossmann-like_a/b/a_fold"/>
</dbReference>
<dbReference type="PIRSF" id="PIRSF001589">
    <property type="entry name" value="Asn_synthetase_glu-h"/>
    <property type="match status" value="1"/>
</dbReference>
<dbReference type="CDD" id="cd00712">
    <property type="entry name" value="AsnB"/>
    <property type="match status" value="1"/>
</dbReference>
<proteinExistence type="inferred from homology"/>
<dbReference type="SUPFAM" id="SSF56235">
    <property type="entry name" value="N-terminal nucleophile aminohydrolases (Ntn hydrolases)"/>
    <property type="match status" value="1"/>
</dbReference>
<evidence type="ECO:0000256" key="6">
    <source>
        <dbReference type="ARBA" id="ARBA00022888"/>
    </source>
</evidence>
<evidence type="ECO:0000256" key="3">
    <source>
        <dbReference type="ARBA" id="ARBA00012737"/>
    </source>
</evidence>
<evidence type="ECO:0000256" key="9">
    <source>
        <dbReference type="PIRSR" id="PIRSR001589-2"/>
    </source>
</evidence>
<dbReference type="Pfam" id="PF00733">
    <property type="entry name" value="Asn_synthase"/>
    <property type="match status" value="1"/>
</dbReference>
<feature type="binding site" evidence="9">
    <location>
        <position position="100"/>
    </location>
    <ligand>
        <name>L-glutamine</name>
        <dbReference type="ChEBI" id="CHEBI:58359"/>
    </ligand>
</feature>